<dbReference type="GO" id="GO:0005634">
    <property type="term" value="C:nucleus"/>
    <property type="evidence" value="ECO:0007669"/>
    <property type="project" value="UniProtKB-SubCell"/>
</dbReference>
<accession>A0A6J0KE13</accession>
<comment type="subcellular location">
    <subcellularLocation>
        <location evidence="1 11">Nucleus</location>
    </subcellularLocation>
</comment>
<dbReference type="InterPro" id="IPR001789">
    <property type="entry name" value="Sig_transdc_resp-reg_receiver"/>
</dbReference>
<evidence type="ECO:0000256" key="3">
    <source>
        <dbReference type="ARBA" id="ARBA00022553"/>
    </source>
</evidence>
<evidence type="ECO:0000256" key="13">
    <source>
        <dbReference type="SAM" id="MobiDB-lite"/>
    </source>
</evidence>
<comment type="function">
    <text evidence="11">Transcriptional activator that binds specific DNA sequence.</text>
</comment>
<dbReference type="GeneID" id="108817547"/>
<keyword evidence="5 11" id="KW-0902">Two-component regulatory system</keyword>
<protein>
    <recommendedName>
        <fullName evidence="11">Two-component response regulator</fullName>
    </recommendedName>
</protein>
<dbReference type="GO" id="GO:0003677">
    <property type="term" value="F:DNA binding"/>
    <property type="evidence" value="ECO:0007669"/>
    <property type="project" value="UniProtKB-KW"/>
</dbReference>
<dbReference type="Pfam" id="PF00072">
    <property type="entry name" value="Response_reg"/>
    <property type="match status" value="1"/>
</dbReference>
<gene>
    <name evidence="16" type="primary">LOC108817547</name>
</gene>
<organism evidence="15 16">
    <name type="scientific">Raphanus sativus</name>
    <name type="common">Radish</name>
    <name type="synonym">Raphanus raphanistrum var. sativus</name>
    <dbReference type="NCBI Taxonomy" id="3726"/>
    <lineage>
        <taxon>Eukaryota</taxon>
        <taxon>Viridiplantae</taxon>
        <taxon>Streptophyta</taxon>
        <taxon>Embryophyta</taxon>
        <taxon>Tracheophyta</taxon>
        <taxon>Spermatophyta</taxon>
        <taxon>Magnoliopsida</taxon>
        <taxon>eudicotyledons</taxon>
        <taxon>Gunneridae</taxon>
        <taxon>Pentapetalae</taxon>
        <taxon>rosids</taxon>
        <taxon>malvids</taxon>
        <taxon>Brassicales</taxon>
        <taxon>Brassicaceae</taxon>
        <taxon>Brassiceae</taxon>
        <taxon>Raphanus</taxon>
    </lineage>
</organism>
<keyword evidence="9 11" id="KW-0804">Transcription</keyword>
<dbReference type="PANTHER" id="PTHR43874:SF137">
    <property type="entry name" value="TWO-COMPONENT RESPONSE REGULATOR ARR11"/>
    <property type="match status" value="1"/>
</dbReference>
<dbReference type="Pfam" id="PF00249">
    <property type="entry name" value="Myb_DNA-binding"/>
    <property type="match status" value="1"/>
</dbReference>
<evidence type="ECO:0000256" key="2">
    <source>
        <dbReference type="ARBA" id="ARBA00006015"/>
    </source>
</evidence>
<dbReference type="GO" id="GO:0000160">
    <property type="term" value="P:phosphorelay signal transduction system"/>
    <property type="evidence" value="ECO:0007669"/>
    <property type="project" value="UniProtKB-KW"/>
</dbReference>
<keyword evidence="15" id="KW-1185">Reference proteome</keyword>
<dbReference type="InterPro" id="IPR011006">
    <property type="entry name" value="CheY-like_superfamily"/>
</dbReference>
<dbReference type="SMART" id="SM00448">
    <property type="entry name" value="REC"/>
    <property type="match status" value="1"/>
</dbReference>
<dbReference type="GO" id="GO:0003700">
    <property type="term" value="F:DNA-binding transcription factor activity"/>
    <property type="evidence" value="ECO:0007669"/>
    <property type="project" value="UniProtKB-UniRule"/>
</dbReference>
<evidence type="ECO:0000256" key="12">
    <source>
        <dbReference type="PROSITE-ProRule" id="PRU00169"/>
    </source>
</evidence>
<feature type="region of interest" description="Disordered" evidence="13">
    <location>
        <begin position="258"/>
        <end position="284"/>
    </location>
</feature>
<name>A0A6J0KE13_RAPSA</name>
<dbReference type="CDD" id="cd17584">
    <property type="entry name" value="REC_typeB_ARR-like"/>
    <property type="match status" value="1"/>
</dbReference>
<sequence>MEKGFSPVGLRVLVVDDDPTWIKILEKMLKKCSYEVTTCGLAREALRLLRERKDGFDIVISDVNMPDMDGFKLLEHVGLELDLPVIMMSVDGETSRVMKGVQHGACDYLLKPIRMKELKIIWQHVLRKKLQEVRDKEGCCYDGGADWFTQAHFLGGGEDVSFGKKRKDFDFEKKLLQDESDSSSSSKKARVVWSYELHQKFVNAVNQIGCDHKAGPKKILDLMNIPWLTRENVASHLQKYRLYLSRLEKGKEIKCYSGGVKNMDSPPKDAEINSGHQSPPGKSSYAFLKATETDQKQLASSSVSDPTSDVHMPPKAKKTRIGFDPPISSGVFGSLLPWNDVPDPVESKPPILYESSFLQQQQQPLASQSSYAANSAPSLLQEEMKPSYENTAAGGTCEILMPQDLDLSAPLSAVPCVKLQEFSPNATSKNTELNWELPEAHHSGSLDTDLELSWLQEEHFFANTGLQNFQFQDYTCNPSLLSELPPNLWYGNDRLPDPDEYTLMVDQGLFIS</sequence>
<dbReference type="KEGG" id="rsz:108817547"/>
<evidence type="ECO:0000256" key="5">
    <source>
        <dbReference type="ARBA" id="ARBA00023012"/>
    </source>
</evidence>
<keyword evidence="3 12" id="KW-0597">Phosphoprotein</keyword>
<dbReference type="Gene3D" id="1.10.10.60">
    <property type="entry name" value="Homeodomain-like"/>
    <property type="match status" value="1"/>
</dbReference>
<evidence type="ECO:0000313" key="16">
    <source>
        <dbReference type="RefSeq" id="XP_018445766.2"/>
    </source>
</evidence>
<dbReference type="PANTHER" id="PTHR43874">
    <property type="entry name" value="TWO-COMPONENT RESPONSE REGULATOR"/>
    <property type="match status" value="1"/>
</dbReference>
<dbReference type="InterPro" id="IPR001005">
    <property type="entry name" value="SANT/Myb"/>
</dbReference>
<dbReference type="InterPro" id="IPR045279">
    <property type="entry name" value="ARR-like"/>
</dbReference>
<evidence type="ECO:0000256" key="9">
    <source>
        <dbReference type="ARBA" id="ARBA00023163"/>
    </source>
</evidence>
<evidence type="ECO:0000256" key="7">
    <source>
        <dbReference type="ARBA" id="ARBA00023125"/>
    </source>
</evidence>
<dbReference type="SUPFAM" id="SSF46689">
    <property type="entry name" value="Homeodomain-like"/>
    <property type="match status" value="1"/>
</dbReference>
<evidence type="ECO:0000256" key="4">
    <source>
        <dbReference type="ARBA" id="ARBA00022864"/>
    </source>
</evidence>
<dbReference type="FunFam" id="1.10.10.60:FF:000007">
    <property type="entry name" value="Two-component response regulator"/>
    <property type="match status" value="1"/>
</dbReference>
<dbReference type="PIRSF" id="PIRSF036392">
    <property type="entry name" value="RR_ARR_type-B"/>
    <property type="match status" value="1"/>
</dbReference>
<evidence type="ECO:0000256" key="10">
    <source>
        <dbReference type="ARBA" id="ARBA00023242"/>
    </source>
</evidence>
<dbReference type="InterPro" id="IPR017053">
    <property type="entry name" value="Response_reg_B-typ_pln"/>
</dbReference>
<dbReference type="RefSeq" id="XP_018445766.2">
    <property type="nucleotide sequence ID" value="XM_018590264.2"/>
</dbReference>
<keyword evidence="7 11" id="KW-0238">DNA-binding</keyword>
<keyword evidence="8 11" id="KW-0010">Activator</keyword>
<dbReference type="GO" id="GO:0009736">
    <property type="term" value="P:cytokinin-activated signaling pathway"/>
    <property type="evidence" value="ECO:0007669"/>
    <property type="project" value="UniProtKB-KW"/>
</dbReference>
<dbReference type="AlphaFoldDB" id="A0A6J0KE13"/>
<dbReference type="NCBIfam" id="TIGR01557">
    <property type="entry name" value="myb_SHAQKYF"/>
    <property type="match status" value="1"/>
</dbReference>
<feature type="modified residue" description="4-aspartylphosphate" evidence="12">
    <location>
        <position position="62"/>
    </location>
</feature>
<dbReference type="Proteomes" id="UP000504610">
    <property type="component" value="Chromosome 7"/>
</dbReference>
<keyword evidence="4" id="KW-0932">Cytokinin signaling pathway</keyword>
<evidence type="ECO:0000259" key="14">
    <source>
        <dbReference type="PROSITE" id="PS50110"/>
    </source>
</evidence>
<dbReference type="SUPFAM" id="SSF52172">
    <property type="entry name" value="CheY-like"/>
    <property type="match status" value="1"/>
</dbReference>
<evidence type="ECO:0000256" key="11">
    <source>
        <dbReference type="PIRNR" id="PIRNR036392"/>
    </source>
</evidence>
<dbReference type="OrthoDB" id="60033at2759"/>
<evidence type="ECO:0000256" key="6">
    <source>
        <dbReference type="ARBA" id="ARBA00023015"/>
    </source>
</evidence>
<dbReference type="InterPro" id="IPR006447">
    <property type="entry name" value="Myb_dom_plants"/>
</dbReference>
<evidence type="ECO:0000313" key="15">
    <source>
        <dbReference type="Proteomes" id="UP000504610"/>
    </source>
</evidence>
<dbReference type="PROSITE" id="PS50110">
    <property type="entry name" value="RESPONSE_REGULATORY"/>
    <property type="match status" value="1"/>
</dbReference>
<feature type="region of interest" description="Disordered" evidence="13">
    <location>
        <begin position="296"/>
        <end position="323"/>
    </location>
</feature>
<feature type="compositionally biased region" description="Polar residues" evidence="13">
    <location>
        <begin position="296"/>
        <end position="307"/>
    </location>
</feature>
<dbReference type="Gene3D" id="3.40.50.2300">
    <property type="match status" value="1"/>
</dbReference>
<keyword evidence="6 11" id="KW-0805">Transcription regulation</keyword>
<reference evidence="15" key="1">
    <citation type="journal article" date="2019" name="Database">
        <title>The radish genome database (RadishGD): an integrated information resource for radish genomics.</title>
        <authorList>
            <person name="Yu H.J."/>
            <person name="Baek S."/>
            <person name="Lee Y.J."/>
            <person name="Cho A."/>
            <person name="Mun J.H."/>
        </authorList>
    </citation>
    <scope>NUCLEOTIDE SEQUENCE [LARGE SCALE GENOMIC DNA]</scope>
    <source>
        <strain evidence="15">cv. WK10039</strain>
    </source>
</reference>
<feature type="domain" description="Response regulatory" evidence="14">
    <location>
        <begin position="11"/>
        <end position="126"/>
    </location>
</feature>
<evidence type="ECO:0000256" key="8">
    <source>
        <dbReference type="ARBA" id="ARBA00023159"/>
    </source>
</evidence>
<comment type="similarity">
    <text evidence="2">Belongs to the ARR family. Type-B subfamily.</text>
</comment>
<evidence type="ECO:0000256" key="1">
    <source>
        <dbReference type="ARBA" id="ARBA00004123"/>
    </source>
</evidence>
<dbReference type="InterPro" id="IPR009057">
    <property type="entry name" value="Homeodomain-like_sf"/>
</dbReference>
<reference evidence="16" key="2">
    <citation type="submission" date="2025-08" db="UniProtKB">
        <authorList>
            <consortium name="RefSeq"/>
        </authorList>
    </citation>
    <scope>IDENTIFICATION</scope>
    <source>
        <tissue evidence="16">Leaf</tissue>
    </source>
</reference>
<proteinExistence type="inferred from homology"/>
<keyword evidence="10 11" id="KW-0539">Nucleus</keyword>